<evidence type="ECO:0000313" key="2">
    <source>
        <dbReference type="EMBL" id="GIY33919.1"/>
    </source>
</evidence>
<evidence type="ECO:0000313" key="3">
    <source>
        <dbReference type="Proteomes" id="UP001054837"/>
    </source>
</evidence>
<keyword evidence="1" id="KW-0472">Membrane</keyword>
<dbReference type="EMBL" id="BPLQ01007999">
    <property type="protein sequence ID" value="GIY33919.1"/>
    <property type="molecule type" value="Genomic_DNA"/>
</dbReference>
<feature type="transmembrane region" description="Helical" evidence="1">
    <location>
        <begin position="112"/>
        <end position="134"/>
    </location>
</feature>
<protein>
    <recommendedName>
        <fullName evidence="4">NADH dehydrogenase subunit 6</fullName>
    </recommendedName>
</protein>
<evidence type="ECO:0008006" key="4">
    <source>
        <dbReference type="Google" id="ProtNLM"/>
    </source>
</evidence>
<keyword evidence="3" id="KW-1185">Reference proteome</keyword>
<evidence type="ECO:0000256" key="1">
    <source>
        <dbReference type="SAM" id="Phobius"/>
    </source>
</evidence>
<proteinExistence type="predicted"/>
<reference evidence="2 3" key="1">
    <citation type="submission" date="2021-06" db="EMBL/GenBank/DDBJ databases">
        <title>Caerostris darwini draft genome.</title>
        <authorList>
            <person name="Kono N."/>
            <person name="Arakawa K."/>
        </authorList>
    </citation>
    <scope>NUCLEOTIDE SEQUENCE [LARGE SCALE GENOMIC DNA]</scope>
</reference>
<gene>
    <name evidence="2" type="ORF">CDAR_571141</name>
</gene>
<organism evidence="2 3">
    <name type="scientific">Caerostris darwini</name>
    <dbReference type="NCBI Taxonomy" id="1538125"/>
    <lineage>
        <taxon>Eukaryota</taxon>
        <taxon>Metazoa</taxon>
        <taxon>Ecdysozoa</taxon>
        <taxon>Arthropoda</taxon>
        <taxon>Chelicerata</taxon>
        <taxon>Arachnida</taxon>
        <taxon>Araneae</taxon>
        <taxon>Araneomorphae</taxon>
        <taxon>Entelegynae</taxon>
        <taxon>Araneoidea</taxon>
        <taxon>Araneidae</taxon>
        <taxon>Caerostris</taxon>
    </lineage>
</organism>
<dbReference type="AlphaFoldDB" id="A0AAV4SIX4"/>
<dbReference type="Proteomes" id="UP001054837">
    <property type="component" value="Unassembled WGS sequence"/>
</dbReference>
<keyword evidence="1" id="KW-0812">Transmembrane</keyword>
<sequence length="147" mass="16699">MTEFLSTMVMAMMRMFLMMIHMGMSMVVVALMMILMMVSVVVLAMMMVSMMSMMFIVVKSMVSIGVKVNMSRILVSSSWFVGLYLSSESMVVSYVVDFSVNSPMISEALASLYMPMTISMFVSVLRSMMILYIISEFVRLGRRMMLL</sequence>
<accession>A0AAV4SIX4</accession>
<name>A0AAV4SIX4_9ARAC</name>
<keyword evidence="1" id="KW-1133">Transmembrane helix</keyword>
<comment type="caution">
    <text evidence="2">The sequence shown here is derived from an EMBL/GenBank/DDBJ whole genome shotgun (WGS) entry which is preliminary data.</text>
</comment>